<dbReference type="PANTHER" id="PTHR13774">
    <property type="entry name" value="PHENAZINE BIOSYNTHESIS PROTEIN"/>
    <property type="match status" value="1"/>
</dbReference>
<dbReference type="EMBL" id="NWBP01000033">
    <property type="protein sequence ID" value="PCC82242.1"/>
    <property type="molecule type" value="Genomic_DNA"/>
</dbReference>
<dbReference type="SUPFAM" id="SSF54506">
    <property type="entry name" value="Diaminopimelate epimerase-like"/>
    <property type="match status" value="1"/>
</dbReference>
<sequence>MHLDYFEVDVFATTAFSGNPLAVIAGADELSTEQMQRIANWINFSETTFLLRPTTADADYRVRIFTPHEEFAFAGHPTLGTARVFCELTGHTGDLVQECGVGLVDIKEEREVFSFATPALYKSGPLSAAELSASAAALGIDEAEIYDAAWADNGPGWRLVQLRDAAAVRTLQPNNARDIKVGVVGLESPQQAGQPLYEIRAFTPSFEDPVTGSLNGAAAQFMRERGLVPASYTARQGSQLGRNGLVHITDDGANVWVGGNVHVRVRGSLEV</sequence>
<dbReference type="PANTHER" id="PTHR13774:SF32">
    <property type="entry name" value="ANTISENSE-ENHANCING SEQUENCE 1"/>
    <property type="match status" value="1"/>
</dbReference>
<dbReference type="AlphaFoldDB" id="A0A2A4AIC8"/>
<evidence type="ECO:0000313" key="2">
    <source>
        <dbReference type="EMBL" id="PCC82242.1"/>
    </source>
</evidence>
<dbReference type="Proteomes" id="UP000218690">
    <property type="component" value="Unassembled WGS sequence"/>
</dbReference>
<comment type="caution">
    <text evidence="2">The sequence shown here is derived from an EMBL/GenBank/DDBJ whole genome shotgun (WGS) entry which is preliminary data.</text>
</comment>
<dbReference type="Gene3D" id="3.10.310.10">
    <property type="entry name" value="Diaminopimelate Epimerase, Chain A, domain 1"/>
    <property type="match status" value="2"/>
</dbReference>
<reference evidence="2 3" key="1">
    <citation type="submission" date="2017-09" db="EMBL/GenBank/DDBJ databases">
        <title>Draft Genome Sequence of Corynebacterium accolens AH4003.</title>
        <authorList>
            <person name="Chen Y."/>
            <person name="Oosthuysen W.F."/>
            <person name="Kelley S."/>
            <person name="Horswill A."/>
        </authorList>
    </citation>
    <scope>NUCLEOTIDE SEQUENCE [LARGE SCALE GENOMIC DNA]</scope>
    <source>
        <strain evidence="2 3">AH4003</strain>
    </source>
</reference>
<gene>
    <name evidence="2" type="ORF">COM45_10100</name>
</gene>
<organism evidence="2 3">
    <name type="scientific">Corynebacterium accolens</name>
    <dbReference type="NCBI Taxonomy" id="38284"/>
    <lineage>
        <taxon>Bacteria</taxon>
        <taxon>Bacillati</taxon>
        <taxon>Actinomycetota</taxon>
        <taxon>Actinomycetes</taxon>
        <taxon>Mycobacteriales</taxon>
        <taxon>Corynebacteriaceae</taxon>
        <taxon>Corynebacterium</taxon>
    </lineage>
</organism>
<dbReference type="InterPro" id="IPR003719">
    <property type="entry name" value="Phenazine_PhzF-like"/>
</dbReference>
<dbReference type="NCBIfam" id="TIGR00654">
    <property type="entry name" value="PhzF_family"/>
    <property type="match status" value="1"/>
</dbReference>
<accession>A0A2A4AIC8</accession>
<evidence type="ECO:0000313" key="3">
    <source>
        <dbReference type="Proteomes" id="UP000218690"/>
    </source>
</evidence>
<name>A0A2A4AIC8_9CORY</name>
<protein>
    <submittedName>
        <fullName evidence="2">Phenazine biosynthesis protein PhzF</fullName>
    </submittedName>
</protein>
<feature type="active site" evidence="1">
    <location>
        <position position="46"/>
    </location>
</feature>
<dbReference type="PIRSF" id="PIRSF016184">
    <property type="entry name" value="PhzC_PhzF"/>
    <property type="match status" value="1"/>
</dbReference>
<evidence type="ECO:0000256" key="1">
    <source>
        <dbReference type="PIRSR" id="PIRSR016184-1"/>
    </source>
</evidence>
<dbReference type="GO" id="GO:0016853">
    <property type="term" value="F:isomerase activity"/>
    <property type="evidence" value="ECO:0007669"/>
    <property type="project" value="TreeGrafter"/>
</dbReference>
<proteinExistence type="predicted"/>
<dbReference type="GO" id="GO:0005737">
    <property type="term" value="C:cytoplasm"/>
    <property type="evidence" value="ECO:0007669"/>
    <property type="project" value="TreeGrafter"/>
</dbReference>
<dbReference type="Pfam" id="PF02567">
    <property type="entry name" value="PhzC-PhzF"/>
    <property type="match status" value="1"/>
</dbReference>